<dbReference type="Proteomes" id="UP000234950">
    <property type="component" value="Unassembled WGS sequence"/>
</dbReference>
<dbReference type="Pfam" id="PF02254">
    <property type="entry name" value="TrkA_N"/>
    <property type="match status" value="1"/>
</dbReference>
<dbReference type="Gene3D" id="3.40.50.720">
    <property type="entry name" value="NAD(P)-binding Rossmann-like Domain"/>
    <property type="match status" value="1"/>
</dbReference>
<dbReference type="SUPFAM" id="SSF116726">
    <property type="entry name" value="TrkA C-terminal domain-like"/>
    <property type="match status" value="1"/>
</dbReference>
<evidence type="ECO:0000313" key="3">
    <source>
        <dbReference type="EMBL" id="PLS03359.1"/>
    </source>
</evidence>
<dbReference type="PROSITE" id="PS51202">
    <property type="entry name" value="RCK_C"/>
    <property type="match status" value="1"/>
</dbReference>
<feature type="domain" description="RCK C-terminal" evidence="2">
    <location>
        <begin position="136"/>
        <end position="218"/>
    </location>
</feature>
<sequence length="218" mass="24090">MTKQSFAIIGLGRFGTSIASKLSEAGHEVLGMDVNEDRVEDGRDLVTHAVVLDSTEEEALKSIGIRNFDYVIVAIGNDLQASILSVLLLKELGVKKVIAKALNKRHGQVLEKVGADWVVHPERDMGARVAHQLLLPNVLNYIELSNEYNIEEIVIPPSMSGKSLRDLDLRAKYELNVIAIVQNQELFISPSPDQMLNAGNKIAVIGHRDKINDFVNMK</sequence>
<dbReference type="OrthoDB" id="9776294at2"/>
<dbReference type="PANTHER" id="PTHR43833">
    <property type="entry name" value="POTASSIUM CHANNEL PROTEIN 2-RELATED-RELATED"/>
    <property type="match status" value="1"/>
</dbReference>
<dbReference type="PANTHER" id="PTHR43833:SF7">
    <property type="entry name" value="KTR SYSTEM POTASSIUM UPTAKE PROTEIN C"/>
    <property type="match status" value="1"/>
</dbReference>
<dbReference type="SUPFAM" id="SSF51735">
    <property type="entry name" value="NAD(P)-binding Rossmann-fold domains"/>
    <property type="match status" value="1"/>
</dbReference>
<dbReference type="PROSITE" id="PS51201">
    <property type="entry name" value="RCK_N"/>
    <property type="match status" value="1"/>
</dbReference>
<dbReference type="EMBL" id="PGVE01000058">
    <property type="protein sequence ID" value="PLS03359.1"/>
    <property type="molecule type" value="Genomic_DNA"/>
</dbReference>
<accession>A0A2N5HCW3</accession>
<dbReference type="InterPro" id="IPR003148">
    <property type="entry name" value="RCK_N"/>
</dbReference>
<dbReference type="Gene3D" id="3.30.70.1450">
    <property type="entry name" value="Regulator of K+ conductance, C-terminal domain"/>
    <property type="match status" value="1"/>
</dbReference>
<name>A0A2N5HCW3_9BACI</name>
<evidence type="ECO:0000259" key="2">
    <source>
        <dbReference type="PROSITE" id="PS51202"/>
    </source>
</evidence>
<dbReference type="InterPro" id="IPR006037">
    <property type="entry name" value="RCK_C"/>
</dbReference>
<dbReference type="RefSeq" id="WP_101648780.1">
    <property type="nucleotide sequence ID" value="NZ_PGVE01000058.1"/>
</dbReference>
<reference evidence="3 4" key="1">
    <citation type="submission" date="2017-11" db="EMBL/GenBank/DDBJ databases">
        <title>Comparitive Functional Genomics of Dry Heat Resistant strains isolated from the Viking Spacecraft.</title>
        <authorList>
            <person name="Seuylemezian A."/>
            <person name="Cooper K."/>
            <person name="Vaishampayan P."/>
        </authorList>
    </citation>
    <scope>NUCLEOTIDE SEQUENCE [LARGE SCALE GENOMIC DNA]</scope>
    <source>
        <strain evidence="3 4">V32-6</strain>
    </source>
</reference>
<keyword evidence="4" id="KW-1185">Reference proteome</keyword>
<dbReference type="GO" id="GO:0006813">
    <property type="term" value="P:potassium ion transport"/>
    <property type="evidence" value="ECO:0007669"/>
    <property type="project" value="InterPro"/>
</dbReference>
<dbReference type="InterPro" id="IPR036291">
    <property type="entry name" value="NAD(P)-bd_dom_sf"/>
</dbReference>
<evidence type="ECO:0000313" key="4">
    <source>
        <dbReference type="Proteomes" id="UP000234950"/>
    </source>
</evidence>
<organism evidence="3 4">
    <name type="scientific">Neobacillus cucumis</name>
    <dbReference type="NCBI Taxonomy" id="1740721"/>
    <lineage>
        <taxon>Bacteria</taxon>
        <taxon>Bacillati</taxon>
        <taxon>Bacillota</taxon>
        <taxon>Bacilli</taxon>
        <taxon>Bacillales</taxon>
        <taxon>Bacillaceae</taxon>
        <taxon>Neobacillus</taxon>
    </lineage>
</organism>
<proteinExistence type="predicted"/>
<dbReference type="AlphaFoldDB" id="A0A2N5HCW3"/>
<dbReference type="InterPro" id="IPR036721">
    <property type="entry name" value="RCK_C_sf"/>
</dbReference>
<protein>
    <submittedName>
        <fullName evidence="3">Potassium uptake system protein</fullName>
    </submittedName>
</protein>
<evidence type="ECO:0000259" key="1">
    <source>
        <dbReference type="PROSITE" id="PS51201"/>
    </source>
</evidence>
<dbReference type="InterPro" id="IPR050721">
    <property type="entry name" value="Trk_Ktr_HKT_K-transport"/>
</dbReference>
<dbReference type="Pfam" id="PF02080">
    <property type="entry name" value="TrkA_C"/>
    <property type="match status" value="1"/>
</dbReference>
<comment type="caution">
    <text evidence="3">The sequence shown here is derived from an EMBL/GenBank/DDBJ whole genome shotgun (WGS) entry which is preliminary data.</text>
</comment>
<feature type="domain" description="RCK N-terminal" evidence="1">
    <location>
        <begin position="3"/>
        <end position="119"/>
    </location>
</feature>
<dbReference type="GO" id="GO:0008324">
    <property type="term" value="F:monoatomic cation transmembrane transporter activity"/>
    <property type="evidence" value="ECO:0007669"/>
    <property type="project" value="InterPro"/>
</dbReference>
<gene>
    <name evidence="3" type="ORF">CVD27_15410</name>
</gene>